<reference evidence="1" key="2">
    <citation type="submission" date="2014-03" db="EMBL/GenBank/DDBJ databases">
        <title>The Genome Annotation of Fusarium oxysporum II5.</title>
        <authorList>
            <consortium name="The Broad Institute Genomics Platform"/>
            <person name="Ma L.-J."/>
            <person name="Corby-Kistler H."/>
            <person name="Broz K."/>
            <person name="Gale L.R."/>
            <person name="Jonkers W."/>
            <person name="O'Donnell K."/>
            <person name="Ploetz R."/>
            <person name="Steinberg C."/>
            <person name="Schwartz D.C."/>
            <person name="VanEtten H."/>
            <person name="Zhou S."/>
            <person name="Young S.K."/>
            <person name="Zeng Q."/>
            <person name="Gargeya S."/>
            <person name="Fitzgerald M."/>
            <person name="Abouelleil A."/>
            <person name="Alvarado L."/>
            <person name="Chapman S.B."/>
            <person name="Gainer-Dewar J."/>
            <person name="Goldberg J."/>
            <person name="Griggs A."/>
            <person name="Gujja S."/>
            <person name="Hansen M."/>
            <person name="Howarth C."/>
            <person name="Imamovic A."/>
            <person name="Ireland A."/>
            <person name="Larimer J."/>
            <person name="McCowan C."/>
            <person name="Murphy C."/>
            <person name="Pearson M."/>
            <person name="Poon T.W."/>
            <person name="Priest M."/>
            <person name="Roberts A."/>
            <person name="Saif S."/>
            <person name="Shea T."/>
            <person name="Sykes S."/>
            <person name="Wortman J."/>
            <person name="Nusbaum C."/>
            <person name="Birren B."/>
        </authorList>
    </citation>
    <scope>NUCLEOTIDE SEQUENCE</scope>
    <source>
        <strain evidence="1">54006</strain>
    </source>
</reference>
<sequence length="198" mass="22439">MLLFGILHKGLDSKSKRWKRTGDFVITVDTDSALLQLLDLIEEKIPLDSNYSIIVKFNNKNNRGYTNARDKLRQFKQDAVSVVAACFLRERNGPKPSIMIPFERDSAFVGREDIIAKIIEKHEQAAADHHSRVALVGLGGVGKSQIAIEYAYRVRKSVPQTWVFWVYAANAARFEQAYRDIANKAEIPGYEDLKADIL</sequence>
<dbReference type="EMBL" id="KK036251">
    <property type="protein sequence ID" value="EXL89890.1"/>
    <property type="molecule type" value="Genomic_DNA"/>
</dbReference>
<dbReference type="RefSeq" id="XP_031051980.1">
    <property type="nucleotide sequence ID" value="XM_031218306.1"/>
</dbReference>
<dbReference type="PANTHER" id="PTHR47691">
    <property type="entry name" value="REGULATOR-RELATED"/>
    <property type="match status" value="1"/>
</dbReference>
<evidence type="ECO:0008006" key="2">
    <source>
        <dbReference type="Google" id="ProtNLM"/>
    </source>
</evidence>
<organism evidence="1">
    <name type="scientific">Fusarium odoratissimum (strain NRRL 54006)</name>
    <dbReference type="NCBI Taxonomy" id="1089451"/>
    <lineage>
        <taxon>Eukaryota</taxon>
        <taxon>Fungi</taxon>
        <taxon>Dikarya</taxon>
        <taxon>Ascomycota</taxon>
        <taxon>Pezizomycotina</taxon>
        <taxon>Sordariomycetes</taxon>
        <taxon>Hypocreomycetidae</taxon>
        <taxon>Hypocreales</taxon>
        <taxon>Nectriaceae</taxon>
        <taxon>Fusarium</taxon>
        <taxon>Fusarium oxysporum species complex</taxon>
        <taxon>Fusarium oxysporum f. sp. cubense (strain race 4)</taxon>
    </lineage>
</organism>
<gene>
    <name evidence="1" type="ORF">FOIG_16828</name>
</gene>
<protein>
    <recommendedName>
        <fullName evidence="2">NB-ARC domain-containing protein</fullName>
    </recommendedName>
</protein>
<dbReference type="Gene3D" id="3.40.50.300">
    <property type="entry name" value="P-loop containing nucleotide triphosphate hydrolases"/>
    <property type="match status" value="1"/>
</dbReference>
<accession>X0J0X0</accession>
<dbReference type="AlphaFoldDB" id="X0J0X0"/>
<dbReference type="GeneID" id="42042003"/>
<dbReference type="PANTHER" id="PTHR47691:SF3">
    <property type="entry name" value="HTH-TYPE TRANSCRIPTIONAL REGULATOR RV0890C-RELATED"/>
    <property type="match status" value="1"/>
</dbReference>
<reference evidence="1" key="1">
    <citation type="submission" date="2011-11" db="EMBL/GenBank/DDBJ databases">
        <title>The Genome Sequence of Fusarium oxysporum II5.</title>
        <authorList>
            <consortium name="The Broad Institute Genome Sequencing Platform"/>
            <person name="Ma L.-J."/>
            <person name="Gale L.R."/>
            <person name="Schwartz D.C."/>
            <person name="Zhou S."/>
            <person name="Corby-Kistler H."/>
            <person name="Young S.K."/>
            <person name="Zeng Q."/>
            <person name="Gargeya S."/>
            <person name="Fitzgerald M."/>
            <person name="Haas B."/>
            <person name="Abouelleil A."/>
            <person name="Alvarado L."/>
            <person name="Arachchi H.M."/>
            <person name="Berlin A."/>
            <person name="Brown A."/>
            <person name="Chapman S.B."/>
            <person name="Chen Z."/>
            <person name="Dunbar C."/>
            <person name="Freedman E."/>
            <person name="Gearin G."/>
            <person name="Goldberg J."/>
            <person name="Griggs A."/>
            <person name="Gujja S."/>
            <person name="Heiman D."/>
            <person name="Howarth C."/>
            <person name="Larson L."/>
            <person name="Lui A."/>
            <person name="MacDonald P.J.P."/>
            <person name="Montmayeur A."/>
            <person name="Murphy C."/>
            <person name="Neiman D."/>
            <person name="Pearson M."/>
            <person name="Priest M."/>
            <person name="Roberts A."/>
            <person name="Saif S."/>
            <person name="Shea T."/>
            <person name="Shenoy N."/>
            <person name="Sisk P."/>
            <person name="Stolte C."/>
            <person name="Sykes S."/>
            <person name="Wortman J."/>
            <person name="Nusbaum C."/>
            <person name="Birren B."/>
        </authorList>
    </citation>
    <scope>NUCLEOTIDE SEQUENCE [LARGE SCALE GENOMIC DNA]</scope>
    <source>
        <strain evidence="1">54006</strain>
    </source>
</reference>
<dbReference type="SUPFAM" id="SSF52540">
    <property type="entry name" value="P-loop containing nucleoside triphosphate hydrolases"/>
    <property type="match status" value="1"/>
</dbReference>
<proteinExistence type="predicted"/>
<dbReference type="Proteomes" id="UP000030685">
    <property type="component" value="Unassembled WGS sequence"/>
</dbReference>
<dbReference type="VEuPathDB" id="FungiDB:FOIG_16828"/>
<dbReference type="HOGENOM" id="CLU_119142_0_0_1"/>
<name>X0J0X0_FUSO5</name>
<evidence type="ECO:0000313" key="1">
    <source>
        <dbReference type="EMBL" id="EXL89890.1"/>
    </source>
</evidence>
<dbReference type="InterPro" id="IPR027417">
    <property type="entry name" value="P-loop_NTPase"/>
</dbReference>